<keyword evidence="3" id="KW-1185">Reference proteome</keyword>
<organism evidence="2 3">
    <name type="scientific">Georgenia satyanarayanai</name>
    <dbReference type="NCBI Taxonomy" id="860221"/>
    <lineage>
        <taxon>Bacteria</taxon>
        <taxon>Bacillati</taxon>
        <taxon>Actinomycetota</taxon>
        <taxon>Actinomycetes</taxon>
        <taxon>Micrococcales</taxon>
        <taxon>Bogoriellaceae</taxon>
        <taxon>Georgenia</taxon>
    </lineage>
</organism>
<dbReference type="RefSeq" id="WP_110853859.1">
    <property type="nucleotide sequence ID" value="NZ_QKLZ01000021.1"/>
</dbReference>
<dbReference type="PROSITE" id="PS51502">
    <property type="entry name" value="S_R_A_B_BARREL"/>
    <property type="match status" value="1"/>
</dbReference>
<evidence type="ECO:0000313" key="3">
    <source>
        <dbReference type="Proteomes" id="UP000250222"/>
    </source>
</evidence>
<dbReference type="Proteomes" id="UP000250222">
    <property type="component" value="Unassembled WGS sequence"/>
</dbReference>
<feature type="domain" description="Stress-response A/B barrel" evidence="1">
    <location>
        <begin position="3"/>
        <end position="95"/>
    </location>
</feature>
<dbReference type="Gene3D" id="3.30.70.100">
    <property type="match status" value="1"/>
</dbReference>
<accession>A0A2Y9AX02</accession>
<dbReference type="SUPFAM" id="SSF54909">
    <property type="entry name" value="Dimeric alpha+beta barrel"/>
    <property type="match status" value="1"/>
</dbReference>
<dbReference type="OrthoDB" id="9808130at2"/>
<name>A0A2Y9AX02_9MICO</name>
<evidence type="ECO:0000259" key="1">
    <source>
        <dbReference type="PROSITE" id="PS51502"/>
    </source>
</evidence>
<reference evidence="2 3" key="1">
    <citation type="submission" date="2016-10" db="EMBL/GenBank/DDBJ databases">
        <authorList>
            <person name="Cai Z."/>
        </authorList>
    </citation>
    <scope>NUCLEOTIDE SEQUENCE [LARGE SCALE GENOMIC DNA]</scope>
    <source>
        <strain evidence="2 3">CGMCC 1.10826</strain>
    </source>
</reference>
<dbReference type="InterPro" id="IPR013097">
    <property type="entry name" value="Dabb"/>
</dbReference>
<dbReference type="Pfam" id="PF07876">
    <property type="entry name" value="Dabb"/>
    <property type="match status" value="1"/>
</dbReference>
<gene>
    <name evidence="2" type="ORF">SAMN05216184_12115</name>
</gene>
<protein>
    <submittedName>
        <fullName evidence="2">Stress responsive A/B Barrel Domain</fullName>
    </submittedName>
</protein>
<evidence type="ECO:0000313" key="2">
    <source>
        <dbReference type="EMBL" id="SSA47077.1"/>
    </source>
</evidence>
<sequence>MSIEHTVAFRLSHPAGSAEEAAFLEEGRTVLTSIPGVEDFAVMRQVSAKSPLTWQFRMRFADQATFDAYDAHPSHVDFVARRWVPEVAEFQELDFVAPSA</sequence>
<dbReference type="InterPro" id="IPR011008">
    <property type="entry name" value="Dimeric_a/b-barrel"/>
</dbReference>
<dbReference type="EMBL" id="UETB01000021">
    <property type="protein sequence ID" value="SSA47077.1"/>
    <property type="molecule type" value="Genomic_DNA"/>
</dbReference>
<dbReference type="AlphaFoldDB" id="A0A2Y9AX02"/>
<dbReference type="SMART" id="SM00886">
    <property type="entry name" value="Dabb"/>
    <property type="match status" value="1"/>
</dbReference>
<proteinExistence type="predicted"/>